<evidence type="ECO:0000313" key="3">
    <source>
        <dbReference type="EnsemblMetazoa" id="XP_030840819"/>
    </source>
</evidence>
<dbReference type="PROSITE" id="PS50853">
    <property type="entry name" value="FN3"/>
    <property type="match status" value="5"/>
</dbReference>
<reference evidence="4" key="1">
    <citation type="submission" date="2015-02" db="EMBL/GenBank/DDBJ databases">
        <title>Genome sequencing for Strongylocentrotus purpuratus.</title>
        <authorList>
            <person name="Murali S."/>
            <person name="Liu Y."/>
            <person name="Vee V."/>
            <person name="English A."/>
            <person name="Wang M."/>
            <person name="Skinner E."/>
            <person name="Han Y."/>
            <person name="Muzny D.M."/>
            <person name="Worley K.C."/>
            <person name="Gibbs R.A."/>
        </authorList>
    </citation>
    <scope>NUCLEOTIDE SEQUENCE</scope>
</reference>
<dbReference type="AlphaFoldDB" id="A0A7M7SYL4"/>
<feature type="domain" description="Fibronectin type-III" evidence="2">
    <location>
        <begin position="368"/>
        <end position="455"/>
    </location>
</feature>
<evidence type="ECO:0000259" key="2">
    <source>
        <dbReference type="PROSITE" id="PS50853"/>
    </source>
</evidence>
<dbReference type="InterPro" id="IPR013783">
    <property type="entry name" value="Ig-like_fold"/>
</dbReference>
<dbReference type="KEGG" id="spu:105444951"/>
<evidence type="ECO:0000256" key="1">
    <source>
        <dbReference type="ARBA" id="ARBA00022737"/>
    </source>
</evidence>
<accession>A0A7M7SYL4</accession>
<dbReference type="OMA" id="QYSVINV"/>
<protein>
    <recommendedName>
        <fullName evidence="2">Fibronectin type-III domain-containing protein</fullName>
    </recommendedName>
</protein>
<dbReference type="GeneID" id="105444951"/>
<dbReference type="InParanoid" id="A0A7M7SYL4"/>
<dbReference type="RefSeq" id="XP_030840819.1">
    <property type="nucleotide sequence ID" value="XM_030984959.1"/>
</dbReference>
<dbReference type="SMART" id="SM00060">
    <property type="entry name" value="FN3"/>
    <property type="match status" value="8"/>
</dbReference>
<dbReference type="Pfam" id="PF00041">
    <property type="entry name" value="fn3"/>
    <property type="match status" value="6"/>
</dbReference>
<keyword evidence="1" id="KW-0677">Repeat</keyword>
<feature type="domain" description="Fibronectin type-III" evidence="2">
    <location>
        <begin position="201"/>
        <end position="292"/>
    </location>
</feature>
<name>A0A7M7SYL4_STRPU</name>
<dbReference type="InterPro" id="IPR003961">
    <property type="entry name" value="FN3_dom"/>
</dbReference>
<dbReference type="OrthoDB" id="6130531at2759"/>
<dbReference type="InterPro" id="IPR050991">
    <property type="entry name" value="ECM_Regulatory_Proteins"/>
</dbReference>
<dbReference type="PANTHER" id="PTHR46708:SF2">
    <property type="entry name" value="FIBRONECTIN TYPE-III DOMAIN-CONTAINING PROTEIN"/>
    <property type="match status" value="1"/>
</dbReference>
<dbReference type="SUPFAM" id="SSF49265">
    <property type="entry name" value="Fibronectin type III"/>
    <property type="match status" value="6"/>
</dbReference>
<feature type="domain" description="Fibronectin type-III" evidence="2">
    <location>
        <begin position="461"/>
        <end position="550"/>
    </location>
</feature>
<dbReference type="Gene3D" id="2.60.40.10">
    <property type="entry name" value="Immunoglobulins"/>
    <property type="match status" value="7"/>
</dbReference>
<keyword evidence="4" id="KW-1185">Reference proteome</keyword>
<evidence type="ECO:0000313" key="4">
    <source>
        <dbReference type="Proteomes" id="UP000007110"/>
    </source>
</evidence>
<reference evidence="3" key="2">
    <citation type="submission" date="2021-01" db="UniProtKB">
        <authorList>
            <consortium name="EnsemblMetazoa"/>
        </authorList>
    </citation>
    <scope>IDENTIFICATION</scope>
</reference>
<dbReference type="Proteomes" id="UP000007110">
    <property type="component" value="Unassembled WGS sequence"/>
</dbReference>
<feature type="domain" description="Fibronectin type-III" evidence="2">
    <location>
        <begin position="643"/>
        <end position="730"/>
    </location>
</feature>
<sequence>MVAAVPSTTVAPQDVYFQFNSLNYLTVSWTAPLNPNGVTGYLFVYNTASGTQKQESINDPALTTFTIQDNDLAGIAPTNVLLAPMMNDNVDGANIVLAMPPPPEVLPPAPSDATVQRTSTTSYQLTWTNSPGNVDGYVISYATTPGGVPTSIDLPPDRILEQILNLPENTDFTFNLYSQRNGLRTQAILTTLPPVTQEPKPPENFFLYQISASSVLLRWDPPSPPDNFFENYVVTYLDSVSGEGQDTVLDSTVTSNVIPDLQGGILYDFRVVTQVDNSAEFQLSVGAITDEKLQLSWQYSVINVEFVVHLFKDDGTQELNQPVQSALSAVIQGLMPDSTYIIVIEGIPSNGGQPVVLGSDLALTNTQPNSNVAVGSETSTSVTLSWAATPLATNYRVSYIRQDNAGTGVLNSPAPASVVSGLQPQTSYIFSVVAIIGNVEQNVGSAVGMTTTGMDGAEPKPPENFLLYQISASSVLLRWDPPSPPDNSFENYVVTYLDSVTGEGQDTVLDSTVTSYVIPDLQGGILYDFRVVTQVGTQRSVIIAFTALPLDNSAEFQLSVGAITDEKLQLSWQYSVINVEFVVHLFKDDGTQELNQAVQSSLSTVIQGLMPDSTYIIVIEGMPSNGGQSTVLGSDLAKTNTIPNSIVMVDSKTSTSVTLSWAAIPTTTNYRISYISQDNAGTGVLNSPTPTSVVTGLQLQTSYTFSVVATSGLTEGNVGSIVETTATVTNVAVNSVTSDTITLSWTSVEDTVVYQILYSPIIPGGVEDQRSSLTNTITLVGLTPMTQYNITSKT</sequence>
<dbReference type="InterPro" id="IPR036116">
    <property type="entry name" value="FN3_sf"/>
</dbReference>
<dbReference type="EnsemblMetazoa" id="XM_030984959">
    <property type="protein sequence ID" value="XP_030840819"/>
    <property type="gene ID" value="LOC105444951"/>
</dbReference>
<dbReference type="PANTHER" id="PTHR46708">
    <property type="entry name" value="TENASCIN"/>
    <property type="match status" value="1"/>
</dbReference>
<proteinExistence type="predicted"/>
<dbReference type="CDD" id="cd00063">
    <property type="entry name" value="FN3"/>
    <property type="match status" value="5"/>
</dbReference>
<organism evidence="3 4">
    <name type="scientific">Strongylocentrotus purpuratus</name>
    <name type="common">Purple sea urchin</name>
    <dbReference type="NCBI Taxonomy" id="7668"/>
    <lineage>
        <taxon>Eukaryota</taxon>
        <taxon>Metazoa</taxon>
        <taxon>Echinodermata</taxon>
        <taxon>Eleutherozoa</taxon>
        <taxon>Echinozoa</taxon>
        <taxon>Echinoidea</taxon>
        <taxon>Euechinoidea</taxon>
        <taxon>Echinacea</taxon>
        <taxon>Camarodonta</taxon>
        <taxon>Echinidea</taxon>
        <taxon>Strongylocentrotidae</taxon>
        <taxon>Strongylocentrotus</taxon>
    </lineage>
</organism>
<feature type="domain" description="Fibronectin type-III" evidence="2">
    <location>
        <begin position="109"/>
        <end position="199"/>
    </location>
</feature>